<protein>
    <submittedName>
        <fullName evidence="1">Uncharacterized protein</fullName>
    </submittedName>
</protein>
<keyword evidence="2" id="KW-1185">Reference proteome</keyword>
<name>A0ABP7TMQ1_9SPHN</name>
<reference evidence="2" key="1">
    <citation type="journal article" date="2019" name="Int. J. Syst. Evol. Microbiol.">
        <title>The Global Catalogue of Microorganisms (GCM) 10K type strain sequencing project: providing services to taxonomists for standard genome sequencing and annotation.</title>
        <authorList>
            <consortium name="The Broad Institute Genomics Platform"/>
            <consortium name="The Broad Institute Genome Sequencing Center for Infectious Disease"/>
            <person name="Wu L."/>
            <person name="Ma J."/>
        </authorList>
    </citation>
    <scope>NUCLEOTIDE SEQUENCE [LARGE SCALE GENOMIC DNA]</scope>
    <source>
        <strain evidence="2">JCM 17564</strain>
    </source>
</reference>
<proteinExistence type="predicted"/>
<comment type="caution">
    <text evidence="1">The sequence shown here is derived from an EMBL/GenBank/DDBJ whole genome shotgun (WGS) entry which is preliminary data.</text>
</comment>
<dbReference type="EMBL" id="BAABBR010000001">
    <property type="protein sequence ID" value="GAA4028590.1"/>
    <property type="molecule type" value="Genomic_DNA"/>
</dbReference>
<organism evidence="1 2">
    <name type="scientific">Sphingomonas rosea</name>
    <dbReference type="NCBI Taxonomy" id="335605"/>
    <lineage>
        <taxon>Bacteria</taxon>
        <taxon>Pseudomonadati</taxon>
        <taxon>Pseudomonadota</taxon>
        <taxon>Alphaproteobacteria</taxon>
        <taxon>Sphingomonadales</taxon>
        <taxon>Sphingomonadaceae</taxon>
        <taxon>Sphingomonas</taxon>
    </lineage>
</organism>
<sequence>MVEHKGHFIPAAAFRADELGVVLATLGPNGGAGDRLAAVVALLTGRDTAEAVLGGAFASSPAMVTNPFTSGRNNCLREASVNEGHHIDATQIRLRKQC</sequence>
<evidence type="ECO:0000313" key="2">
    <source>
        <dbReference type="Proteomes" id="UP001424459"/>
    </source>
</evidence>
<evidence type="ECO:0000313" key="1">
    <source>
        <dbReference type="EMBL" id="GAA4028590.1"/>
    </source>
</evidence>
<gene>
    <name evidence="1" type="ORF">GCM10022281_04500</name>
</gene>
<accession>A0ABP7TMQ1</accession>
<dbReference type="RefSeq" id="WP_344695357.1">
    <property type="nucleotide sequence ID" value="NZ_BAABBR010000001.1"/>
</dbReference>
<dbReference type="Proteomes" id="UP001424459">
    <property type="component" value="Unassembled WGS sequence"/>
</dbReference>